<dbReference type="OrthoDB" id="294702at2759"/>
<proteinExistence type="predicted"/>
<keyword evidence="1" id="KW-0378">Hydrolase</keyword>
<evidence type="ECO:0000313" key="1">
    <source>
        <dbReference type="EMBL" id="KAF1975906.1"/>
    </source>
</evidence>
<evidence type="ECO:0000313" key="2">
    <source>
        <dbReference type="Proteomes" id="UP000800036"/>
    </source>
</evidence>
<dbReference type="SUPFAM" id="SSF53474">
    <property type="entry name" value="alpha/beta-Hydrolases"/>
    <property type="match status" value="1"/>
</dbReference>
<dbReference type="GO" id="GO:0016787">
    <property type="term" value="F:hydrolase activity"/>
    <property type="evidence" value="ECO:0007669"/>
    <property type="project" value="UniProtKB-KW"/>
</dbReference>
<dbReference type="InterPro" id="IPR029058">
    <property type="entry name" value="AB_hydrolase_fold"/>
</dbReference>
<dbReference type="EMBL" id="ML976668">
    <property type="protein sequence ID" value="KAF1975906.1"/>
    <property type="molecule type" value="Genomic_DNA"/>
</dbReference>
<dbReference type="Proteomes" id="UP000800036">
    <property type="component" value="Unassembled WGS sequence"/>
</dbReference>
<keyword evidence="2" id="KW-1185">Reference proteome</keyword>
<name>A0A6A5VLK7_9PLEO</name>
<gene>
    <name evidence="1" type="ORF">BU23DRAFT_578766</name>
</gene>
<dbReference type="PANTHER" id="PTHR45763">
    <property type="entry name" value="HYDROLASE, ALPHA/BETA FOLD FAMILY PROTEIN, EXPRESSED-RELATED"/>
    <property type="match status" value="1"/>
</dbReference>
<dbReference type="Gene3D" id="3.40.50.1820">
    <property type="entry name" value="alpha/beta hydrolase"/>
    <property type="match status" value="1"/>
</dbReference>
<reference evidence="1" key="1">
    <citation type="journal article" date="2020" name="Stud. Mycol.">
        <title>101 Dothideomycetes genomes: a test case for predicting lifestyles and emergence of pathogens.</title>
        <authorList>
            <person name="Haridas S."/>
            <person name="Albert R."/>
            <person name="Binder M."/>
            <person name="Bloem J."/>
            <person name="Labutti K."/>
            <person name="Salamov A."/>
            <person name="Andreopoulos B."/>
            <person name="Baker S."/>
            <person name="Barry K."/>
            <person name="Bills G."/>
            <person name="Bluhm B."/>
            <person name="Cannon C."/>
            <person name="Castanera R."/>
            <person name="Culley D."/>
            <person name="Daum C."/>
            <person name="Ezra D."/>
            <person name="Gonzalez J."/>
            <person name="Henrissat B."/>
            <person name="Kuo A."/>
            <person name="Liang C."/>
            <person name="Lipzen A."/>
            <person name="Lutzoni F."/>
            <person name="Magnuson J."/>
            <person name="Mondo S."/>
            <person name="Nolan M."/>
            <person name="Ohm R."/>
            <person name="Pangilinan J."/>
            <person name="Park H.-J."/>
            <person name="Ramirez L."/>
            <person name="Alfaro M."/>
            <person name="Sun H."/>
            <person name="Tritt A."/>
            <person name="Yoshinaga Y."/>
            <person name="Zwiers L.-H."/>
            <person name="Turgeon B."/>
            <person name="Goodwin S."/>
            <person name="Spatafora J."/>
            <person name="Crous P."/>
            <person name="Grigoriev I."/>
        </authorList>
    </citation>
    <scope>NUCLEOTIDE SEQUENCE</scope>
    <source>
        <strain evidence="1">CBS 107.79</strain>
    </source>
</reference>
<dbReference type="PANTHER" id="PTHR45763:SF46">
    <property type="entry name" value="AB HYDROLASE-1 DOMAIN-CONTAINING PROTEIN"/>
    <property type="match status" value="1"/>
</dbReference>
<accession>A0A6A5VLK7</accession>
<sequence length="292" mass="32728">MTALHKELQSLLLPSGRTLAFAVFGKPKGLPVIYLHGFPTCRLEAIAFDAPARRANIRLIAPDRPGIRQSSLAPDRSILDHAEDVRAFALPKEMLTGVGILSGMGTYEKNDVGLVPLGGRVTGWLARNAPRTLEYITDVFVAGLQRMVRWGWVERKIDQMPESSRKDKYDEGWTPVASRERLLNNALEPSAQGSGGMAQEAALVSQPWGFKLDEVHYPVRIWHGVKDVNAPIEWIRAMAEKIPNRVLHVYEEGTHGGVMKYMDDVFSELLHEEKVEADQEGDNLRRRRMGVQ</sequence>
<organism evidence="1 2">
    <name type="scientific">Bimuria novae-zelandiae CBS 107.79</name>
    <dbReference type="NCBI Taxonomy" id="1447943"/>
    <lineage>
        <taxon>Eukaryota</taxon>
        <taxon>Fungi</taxon>
        <taxon>Dikarya</taxon>
        <taxon>Ascomycota</taxon>
        <taxon>Pezizomycotina</taxon>
        <taxon>Dothideomycetes</taxon>
        <taxon>Pleosporomycetidae</taxon>
        <taxon>Pleosporales</taxon>
        <taxon>Massarineae</taxon>
        <taxon>Didymosphaeriaceae</taxon>
        <taxon>Bimuria</taxon>
    </lineage>
</organism>
<protein>
    <submittedName>
        <fullName evidence="1">Alpha/beta-hydrolase</fullName>
    </submittedName>
</protein>
<dbReference type="AlphaFoldDB" id="A0A6A5VLK7"/>